<feature type="domain" description="C2H2-type" evidence="6">
    <location>
        <begin position="30"/>
        <end position="52"/>
    </location>
</feature>
<keyword evidence="2" id="KW-0479">Metal-binding</keyword>
<feature type="compositionally biased region" description="Polar residues" evidence="5">
    <location>
        <begin position="211"/>
        <end position="220"/>
    </location>
</feature>
<dbReference type="SMART" id="SM01253">
    <property type="entry name" value="Kin17_mid"/>
    <property type="match status" value="1"/>
</dbReference>
<dbReference type="GO" id="GO:0006260">
    <property type="term" value="P:DNA replication"/>
    <property type="evidence" value="ECO:0007669"/>
    <property type="project" value="TreeGrafter"/>
</dbReference>
<dbReference type="FunFam" id="1.10.10.2030:FF:000001">
    <property type="entry name" value="DNA/RNA-binding protein KIN17, putative"/>
    <property type="match status" value="1"/>
</dbReference>
<dbReference type="InterPro" id="IPR037321">
    <property type="entry name" value="KIN17-like"/>
</dbReference>
<dbReference type="GO" id="GO:0005634">
    <property type="term" value="C:nucleus"/>
    <property type="evidence" value="ECO:0007669"/>
    <property type="project" value="TreeGrafter"/>
</dbReference>
<dbReference type="InterPro" id="IPR038254">
    <property type="entry name" value="KIN17_WH-like_sf"/>
</dbReference>
<reference evidence="7" key="1">
    <citation type="submission" date="2020-06" db="EMBL/GenBank/DDBJ databases">
        <title>Draft genome of Bugula neritina, a colonial animal packing powerful symbionts and potential medicines.</title>
        <authorList>
            <person name="Rayko M."/>
        </authorList>
    </citation>
    <scope>NUCLEOTIDE SEQUENCE [LARGE SCALE GENOMIC DNA]</scope>
    <source>
        <strain evidence="7">Kwan_BN1</strain>
    </source>
</reference>
<organism evidence="7 8">
    <name type="scientific">Bugula neritina</name>
    <name type="common">Brown bryozoan</name>
    <name type="synonym">Sertularia neritina</name>
    <dbReference type="NCBI Taxonomy" id="10212"/>
    <lineage>
        <taxon>Eukaryota</taxon>
        <taxon>Metazoa</taxon>
        <taxon>Spiralia</taxon>
        <taxon>Lophotrochozoa</taxon>
        <taxon>Bryozoa</taxon>
        <taxon>Gymnolaemata</taxon>
        <taxon>Cheilostomatida</taxon>
        <taxon>Flustrina</taxon>
        <taxon>Buguloidea</taxon>
        <taxon>Bugulidae</taxon>
        <taxon>Bugula</taxon>
    </lineage>
</organism>
<dbReference type="OrthoDB" id="10266249at2759"/>
<dbReference type="Gene3D" id="1.10.10.2030">
    <property type="entry name" value="DNA/RNA-binding protein Kin17, conserved domain"/>
    <property type="match status" value="1"/>
</dbReference>
<evidence type="ECO:0000256" key="3">
    <source>
        <dbReference type="ARBA" id="ARBA00022771"/>
    </source>
</evidence>
<dbReference type="AlphaFoldDB" id="A0A7J7JMG7"/>
<evidence type="ECO:0000256" key="1">
    <source>
        <dbReference type="ARBA" id="ARBA00008517"/>
    </source>
</evidence>
<accession>A0A7J7JMG7</accession>
<feature type="region of interest" description="Disordered" evidence="5">
    <location>
        <begin position="179"/>
        <end position="280"/>
    </location>
</feature>
<dbReference type="EMBL" id="VXIV02002077">
    <property type="protein sequence ID" value="KAF6027529.1"/>
    <property type="molecule type" value="Genomic_DNA"/>
</dbReference>
<evidence type="ECO:0000313" key="7">
    <source>
        <dbReference type="EMBL" id="KAF6027529.1"/>
    </source>
</evidence>
<dbReference type="GO" id="GO:0003690">
    <property type="term" value="F:double-stranded DNA binding"/>
    <property type="evidence" value="ECO:0007669"/>
    <property type="project" value="TreeGrafter"/>
</dbReference>
<evidence type="ECO:0000256" key="2">
    <source>
        <dbReference type="ARBA" id="ARBA00022723"/>
    </source>
</evidence>
<keyword evidence="3" id="KW-0863">Zinc-finger</keyword>
<keyword evidence="4" id="KW-0862">Zinc</keyword>
<dbReference type="Pfam" id="PF25095">
    <property type="entry name" value="C2H2-zf_KIN17"/>
    <property type="match status" value="1"/>
</dbReference>
<comment type="caution">
    <text evidence="7">The sequence shown here is derived from an EMBL/GenBank/DDBJ whole genome shotgun (WGS) entry which is preliminary data.</text>
</comment>
<dbReference type="InterPro" id="IPR056767">
    <property type="entry name" value="C2H2-Znf_KIN17"/>
</dbReference>
<evidence type="ECO:0000256" key="5">
    <source>
        <dbReference type="SAM" id="MobiDB-lite"/>
    </source>
</evidence>
<dbReference type="InterPro" id="IPR019447">
    <property type="entry name" value="DNA/RNA-bd_Kin17_WH-like_dom"/>
</dbReference>
<name>A0A7J7JMG7_BUGNE</name>
<gene>
    <name evidence="7" type="ORF">EB796_014162</name>
</gene>
<dbReference type="PANTHER" id="PTHR12805:SF0">
    <property type="entry name" value="DNA_RNA-BINDING PROTEIN KIN17"/>
    <property type="match status" value="1"/>
</dbReference>
<feature type="compositionally biased region" description="Basic and acidic residues" evidence="5">
    <location>
        <begin position="180"/>
        <end position="196"/>
    </location>
</feature>
<proteinExistence type="inferred from homology"/>
<evidence type="ECO:0000313" key="8">
    <source>
        <dbReference type="Proteomes" id="UP000593567"/>
    </source>
</evidence>
<dbReference type="PROSITE" id="PS00028">
    <property type="entry name" value="ZINC_FINGER_C2H2_1"/>
    <property type="match status" value="1"/>
</dbReference>
<dbReference type="PANTHER" id="PTHR12805">
    <property type="entry name" value="KIN17 KIN, ANTIGENIC DETERMINANT OF RECA PROTEIN HOMOLOG"/>
    <property type="match status" value="1"/>
</dbReference>
<feature type="compositionally biased region" description="Basic residues" evidence="5">
    <location>
        <begin position="238"/>
        <end position="248"/>
    </location>
</feature>
<dbReference type="Proteomes" id="UP000593567">
    <property type="component" value="Unassembled WGS sequence"/>
</dbReference>
<evidence type="ECO:0000256" key="4">
    <source>
        <dbReference type="ARBA" id="ARBA00022833"/>
    </source>
</evidence>
<comment type="similarity">
    <text evidence="1">Belongs to the KIN17 family.</text>
</comment>
<dbReference type="InterPro" id="IPR036236">
    <property type="entry name" value="Znf_C2H2_sf"/>
</dbReference>
<evidence type="ECO:0000259" key="6">
    <source>
        <dbReference type="PROSITE" id="PS00028"/>
    </source>
</evidence>
<dbReference type="GO" id="GO:0006974">
    <property type="term" value="P:DNA damage response"/>
    <property type="evidence" value="ECO:0007669"/>
    <property type="project" value="TreeGrafter"/>
</dbReference>
<dbReference type="Pfam" id="PF10357">
    <property type="entry name" value="WH_KIN17"/>
    <property type="match status" value="1"/>
</dbReference>
<dbReference type="GO" id="GO:0008270">
    <property type="term" value="F:zinc ion binding"/>
    <property type="evidence" value="ECO:0007669"/>
    <property type="project" value="UniProtKB-KW"/>
</dbReference>
<keyword evidence="8" id="KW-1185">Reference proteome</keyword>
<dbReference type="InterPro" id="IPR013087">
    <property type="entry name" value="Znf_C2H2_type"/>
</dbReference>
<protein>
    <submittedName>
        <fullName evidence="7">KIN</fullName>
    </submittedName>
</protein>
<dbReference type="SUPFAM" id="SSF57667">
    <property type="entry name" value="beta-beta-alpha zinc fingers"/>
    <property type="match status" value="1"/>
</dbReference>
<sequence length="280" mass="32377">MGKDRGGFLTPKAISNRIKAKGLQKLRYYCQMCQKQCRDENGFKCHTSSELHQRQLLLFAENPEDCLSTYSQEFKDGYLELLRRQFGKRRVKGNQVYQDYINDKHHVHMNSTQWETLTDFIKWLGREGLCVVDNTEEGWFVQYVDRDPKTIRKMEAAKAREKHEKDDEERMAAFIQSQIEKAKKASKDQKPTELSRENNSNKVAFSLGEASKTSTISSKTPVGATNPLQHNKTEQPLVKKKKETVKRKSALDEIMEGPHNGKLVSNIRYEDVSKLQVEST</sequence>